<dbReference type="PANTHER" id="PTHR21098">
    <property type="entry name" value="RIBOFLAVIN SYNTHASE ALPHA CHAIN"/>
    <property type="match status" value="1"/>
</dbReference>
<evidence type="ECO:0000256" key="3">
    <source>
        <dbReference type="PROSITE-ProRule" id="PRU00524"/>
    </source>
</evidence>
<dbReference type="InterPro" id="IPR001783">
    <property type="entry name" value="Lumazine-bd"/>
</dbReference>
<keyword evidence="1" id="KW-0677">Repeat</keyword>
<dbReference type="OrthoDB" id="9788537at2"/>
<organism evidence="5 6">
    <name type="scientific">Sphingomonas panacis</name>
    <dbReference type="NCBI Taxonomy" id="1560345"/>
    <lineage>
        <taxon>Bacteria</taxon>
        <taxon>Pseudomonadati</taxon>
        <taxon>Pseudomonadota</taxon>
        <taxon>Alphaproteobacteria</taxon>
        <taxon>Sphingomonadales</taxon>
        <taxon>Sphingomonadaceae</taxon>
        <taxon>Sphingomonas</taxon>
    </lineage>
</organism>
<dbReference type="InterPro" id="IPR023366">
    <property type="entry name" value="ATP_synth_asu-like_sf"/>
</dbReference>
<reference evidence="5 6" key="1">
    <citation type="submission" date="2016-01" db="EMBL/GenBank/DDBJ databases">
        <title>Complete genome and mega plasmid sequence of Sphingomonas panacis DCY99 elicits systemic resistance in rice to Xanthomonas oryzae.</title>
        <authorList>
            <person name="Kim Y.J."/>
            <person name="Yang D.C."/>
            <person name="Sing P."/>
        </authorList>
    </citation>
    <scope>NUCLEOTIDE SEQUENCE [LARGE SCALE GENOMIC DNA]</scope>
    <source>
        <strain evidence="5 6">DCY99</strain>
    </source>
</reference>
<dbReference type="CDD" id="cd00402">
    <property type="entry name" value="Riboflavin_synthase_like"/>
    <property type="match status" value="1"/>
</dbReference>
<evidence type="ECO:0000256" key="1">
    <source>
        <dbReference type="ARBA" id="ARBA00022737"/>
    </source>
</evidence>
<dbReference type="InterPro" id="IPR017938">
    <property type="entry name" value="Riboflavin_synthase-like_b-brl"/>
</dbReference>
<keyword evidence="6" id="KW-1185">Reference proteome</keyword>
<protein>
    <recommendedName>
        <fullName evidence="2">Riboflavin synthase</fullName>
        <ecNumber evidence="2">2.5.1.9</ecNumber>
    </recommendedName>
</protein>
<dbReference type="EC" id="2.5.1.9" evidence="2"/>
<name>A0A1B3ZE63_9SPHN</name>
<accession>A0A1B3ZE63</accession>
<evidence type="ECO:0000313" key="6">
    <source>
        <dbReference type="Proteomes" id="UP000094256"/>
    </source>
</evidence>
<sequence>MYSGIVQTRARVVGVDEHDGALNVTVQVGPDHLKDVKIGASIALDGVCMTVVDHSENTVTFNAVQATIDATNIGDRRVGDLLNFERSLRFGDENGGHAVSGHIYGVGRIASMTKVGRGALVFVEAPSDLMPFIFTKGFITVDGASLTVGRIGTNGAGFELNLIPETLRQTVFELRGTNARVNLEVDYQTVVIVQSINAAIKRQGQSIE</sequence>
<dbReference type="GO" id="GO:0009231">
    <property type="term" value="P:riboflavin biosynthetic process"/>
    <property type="evidence" value="ECO:0007669"/>
    <property type="project" value="TreeGrafter"/>
</dbReference>
<feature type="domain" description="Lumazine-binding" evidence="4">
    <location>
        <begin position="1"/>
        <end position="97"/>
    </location>
</feature>
<dbReference type="AlphaFoldDB" id="A0A1B3ZE63"/>
<gene>
    <name evidence="5" type="ORF">AWL63_18860</name>
</gene>
<dbReference type="PIRSF" id="PIRSF000498">
    <property type="entry name" value="Riboflavin_syn_A"/>
    <property type="match status" value="1"/>
</dbReference>
<dbReference type="PANTHER" id="PTHR21098:SF0">
    <property type="entry name" value="RIBOFLAVIN SYNTHASE"/>
    <property type="match status" value="1"/>
</dbReference>
<dbReference type="STRING" id="1560345.AWL63_18860"/>
<dbReference type="NCBIfam" id="NF009566">
    <property type="entry name" value="PRK13020.1"/>
    <property type="match status" value="1"/>
</dbReference>
<feature type="repeat" description="Lumazine-binding" evidence="3">
    <location>
        <begin position="98"/>
        <end position="196"/>
    </location>
</feature>
<dbReference type="NCBIfam" id="TIGR00187">
    <property type="entry name" value="ribE"/>
    <property type="match status" value="1"/>
</dbReference>
<dbReference type="EMBL" id="CP014168">
    <property type="protein sequence ID" value="AOH85693.1"/>
    <property type="molecule type" value="Genomic_DNA"/>
</dbReference>
<dbReference type="Proteomes" id="UP000094256">
    <property type="component" value="Chromosome"/>
</dbReference>
<dbReference type="NCBIfam" id="NF006767">
    <property type="entry name" value="PRK09289.1"/>
    <property type="match status" value="1"/>
</dbReference>
<feature type="domain" description="Lumazine-binding" evidence="4">
    <location>
        <begin position="98"/>
        <end position="196"/>
    </location>
</feature>
<evidence type="ECO:0000313" key="5">
    <source>
        <dbReference type="EMBL" id="AOH85693.1"/>
    </source>
</evidence>
<proteinExistence type="predicted"/>
<evidence type="ECO:0000259" key="4">
    <source>
        <dbReference type="PROSITE" id="PS51177"/>
    </source>
</evidence>
<feature type="repeat" description="Lumazine-binding" evidence="3">
    <location>
        <begin position="1"/>
        <end position="97"/>
    </location>
</feature>
<dbReference type="PROSITE" id="PS51177">
    <property type="entry name" value="LUMAZINE_BIND"/>
    <property type="match status" value="2"/>
</dbReference>
<dbReference type="Pfam" id="PF00677">
    <property type="entry name" value="Lum_binding"/>
    <property type="match status" value="2"/>
</dbReference>
<dbReference type="SUPFAM" id="SSF63380">
    <property type="entry name" value="Riboflavin synthase domain-like"/>
    <property type="match status" value="2"/>
</dbReference>
<dbReference type="GO" id="GO:0004746">
    <property type="term" value="F:riboflavin synthase activity"/>
    <property type="evidence" value="ECO:0007669"/>
    <property type="project" value="UniProtKB-UniRule"/>
</dbReference>
<dbReference type="KEGG" id="span:AWL63_18860"/>
<dbReference type="InterPro" id="IPR026017">
    <property type="entry name" value="Lumazine-bd_dom"/>
</dbReference>
<dbReference type="RefSeq" id="WP_069206227.1">
    <property type="nucleotide sequence ID" value="NZ_CP014168.1"/>
</dbReference>
<evidence type="ECO:0000256" key="2">
    <source>
        <dbReference type="NCBIfam" id="TIGR00187"/>
    </source>
</evidence>
<dbReference type="Gene3D" id="2.40.30.20">
    <property type="match status" value="2"/>
</dbReference>